<gene>
    <name evidence="1" type="ORF">K0B96_04840</name>
</gene>
<evidence type="ECO:0000313" key="1">
    <source>
        <dbReference type="EMBL" id="QYM79947.1"/>
    </source>
</evidence>
<sequence length="182" mass="19156">MNSIVLGLLGVALAATAWGQSDPSRRFSQSLSVESRTSAGLPHLDSDEVAILDALVRRDSAAPDAQRATAATFSQRLSADEYRHAGLGHLTAGQLVNLDALIAMHESAPAATPRLTDSLPRASTSGVSEKLPARELHGAVFLEVGGGRGFSERAGGIALRLEDPARHMAISVGYTERHVDCH</sequence>
<keyword evidence="2" id="KW-1185">Reference proteome</keyword>
<proteinExistence type="predicted"/>
<accession>A0A8F9TXR8</accession>
<name>A0A8F9TXR8_9BACT</name>
<dbReference type="EMBL" id="CP080507">
    <property type="protein sequence ID" value="QYM79947.1"/>
    <property type="molecule type" value="Genomic_DNA"/>
</dbReference>
<evidence type="ECO:0000313" key="2">
    <source>
        <dbReference type="Proteomes" id="UP000825051"/>
    </source>
</evidence>
<protein>
    <submittedName>
        <fullName evidence="1">Uncharacterized protein</fullName>
    </submittedName>
</protein>
<reference evidence="1" key="1">
    <citation type="submission" date="2021-08" db="EMBL/GenBank/DDBJ databases">
        <title>Genome of a novel bacterium of the phylum Verrucomicrobia, Oleiharenicola sp. KSB-15.</title>
        <authorList>
            <person name="Chung J.-H."/>
            <person name="Ahn J.-H."/>
            <person name="Yoon Y."/>
            <person name="Kim D.-Y."/>
            <person name="An S.-H."/>
            <person name="Park I."/>
            <person name="Yeon J."/>
        </authorList>
    </citation>
    <scope>NUCLEOTIDE SEQUENCE</scope>
    <source>
        <strain evidence="1">KSB-15</strain>
    </source>
</reference>
<dbReference type="KEGG" id="ole:K0B96_04840"/>
<dbReference type="Proteomes" id="UP000825051">
    <property type="component" value="Chromosome"/>
</dbReference>
<organism evidence="1 2">
    <name type="scientific">Horticoccus luteus</name>
    <dbReference type="NCBI Taxonomy" id="2862869"/>
    <lineage>
        <taxon>Bacteria</taxon>
        <taxon>Pseudomonadati</taxon>
        <taxon>Verrucomicrobiota</taxon>
        <taxon>Opitutia</taxon>
        <taxon>Opitutales</taxon>
        <taxon>Opitutaceae</taxon>
        <taxon>Horticoccus</taxon>
    </lineage>
</organism>
<dbReference type="AlphaFoldDB" id="A0A8F9TXR8"/>
<dbReference type="RefSeq" id="WP_220164428.1">
    <property type="nucleotide sequence ID" value="NZ_CP080507.1"/>
</dbReference>